<dbReference type="InterPro" id="IPR007197">
    <property type="entry name" value="rSAM"/>
</dbReference>
<comment type="pathway">
    <text evidence="2 14">Porphyrin-containing compound metabolism; protoporphyrin-IX biosynthesis; protoporphyrinogen-IX from coproporphyrinogen-III (AdoMet route): step 1/1.</text>
</comment>
<comment type="catalytic activity">
    <reaction evidence="13 14">
        <text>coproporphyrinogen III + 2 S-adenosyl-L-methionine = protoporphyrinogen IX + 2 5'-deoxyadenosine + 2 L-methionine + 2 CO2</text>
        <dbReference type="Rhea" id="RHEA:15425"/>
        <dbReference type="ChEBI" id="CHEBI:16526"/>
        <dbReference type="ChEBI" id="CHEBI:17319"/>
        <dbReference type="ChEBI" id="CHEBI:57307"/>
        <dbReference type="ChEBI" id="CHEBI:57309"/>
        <dbReference type="ChEBI" id="CHEBI:57844"/>
        <dbReference type="ChEBI" id="CHEBI:59789"/>
        <dbReference type="EC" id="1.3.98.3"/>
    </reaction>
</comment>
<gene>
    <name evidence="16" type="primary">hemN</name>
    <name evidence="16" type="ORF">ACGRVM_05250</name>
</gene>
<dbReference type="GO" id="GO:0051989">
    <property type="term" value="F:coproporphyrinogen dehydrogenase activity"/>
    <property type="evidence" value="ECO:0007669"/>
    <property type="project" value="UniProtKB-EC"/>
</dbReference>
<evidence type="ECO:0000256" key="7">
    <source>
        <dbReference type="ARBA" id="ARBA00022691"/>
    </source>
</evidence>
<dbReference type="Gene3D" id="3.20.20.70">
    <property type="entry name" value="Aldolase class I"/>
    <property type="match status" value="1"/>
</dbReference>
<dbReference type="InterPro" id="IPR058240">
    <property type="entry name" value="rSAM_sf"/>
</dbReference>
<evidence type="ECO:0000313" key="17">
    <source>
        <dbReference type="Proteomes" id="UP001607157"/>
    </source>
</evidence>
<keyword evidence="5 14" id="KW-0004">4Fe-4S</keyword>
<keyword evidence="12 14" id="KW-0627">Porphyrin biosynthesis</keyword>
<dbReference type="EMBL" id="JBIHMM010000001">
    <property type="protein sequence ID" value="MFH0253285.1"/>
    <property type="molecule type" value="Genomic_DNA"/>
</dbReference>
<keyword evidence="17" id="KW-1185">Reference proteome</keyword>
<dbReference type="InterPro" id="IPR013785">
    <property type="entry name" value="Aldolase_TIM"/>
</dbReference>
<name>A0ABW7I703_9RHOB</name>
<accession>A0ABW7I703</accession>
<evidence type="ECO:0000256" key="11">
    <source>
        <dbReference type="ARBA" id="ARBA00023014"/>
    </source>
</evidence>
<keyword evidence="8 14" id="KW-0479">Metal-binding</keyword>
<dbReference type="Gene3D" id="1.10.10.920">
    <property type="match status" value="1"/>
</dbReference>
<evidence type="ECO:0000313" key="16">
    <source>
        <dbReference type="EMBL" id="MFH0253285.1"/>
    </source>
</evidence>
<organism evidence="16 17">
    <name type="scientific">Roseovarius aquimarinus</name>
    <dbReference type="NCBI Taxonomy" id="1229156"/>
    <lineage>
        <taxon>Bacteria</taxon>
        <taxon>Pseudomonadati</taxon>
        <taxon>Pseudomonadota</taxon>
        <taxon>Alphaproteobacteria</taxon>
        <taxon>Rhodobacterales</taxon>
        <taxon>Roseobacteraceae</taxon>
        <taxon>Roseovarius</taxon>
    </lineage>
</organism>
<keyword evidence="7 14" id="KW-0949">S-adenosyl-L-methionine</keyword>
<evidence type="ECO:0000256" key="2">
    <source>
        <dbReference type="ARBA" id="ARBA00004785"/>
    </source>
</evidence>
<comment type="subunit">
    <text evidence="4">Monomer.</text>
</comment>
<dbReference type="InterPro" id="IPR034505">
    <property type="entry name" value="Coproporphyrinogen-III_oxidase"/>
</dbReference>
<dbReference type="CDD" id="cd01335">
    <property type="entry name" value="Radical_SAM"/>
    <property type="match status" value="1"/>
</dbReference>
<dbReference type="PANTHER" id="PTHR13932">
    <property type="entry name" value="COPROPORPHYRINIGEN III OXIDASE"/>
    <property type="match status" value="1"/>
</dbReference>
<protein>
    <recommendedName>
        <fullName evidence="14">Coproporphyrinogen-III oxidase</fullName>
        <ecNumber evidence="14">1.3.98.3</ecNumber>
    </recommendedName>
</protein>
<dbReference type="PIRSF" id="PIRSF000167">
    <property type="entry name" value="HemN"/>
    <property type="match status" value="1"/>
</dbReference>
<comment type="subcellular location">
    <subcellularLocation>
        <location evidence="1 14">Cytoplasm</location>
    </subcellularLocation>
</comment>
<evidence type="ECO:0000256" key="6">
    <source>
        <dbReference type="ARBA" id="ARBA00022490"/>
    </source>
</evidence>
<evidence type="ECO:0000259" key="15">
    <source>
        <dbReference type="PROSITE" id="PS51918"/>
    </source>
</evidence>
<reference evidence="16 17" key="1">
    <citation type="submission" date="2024-10" db="EMBL/GenBank/DDBJ databases">
        <authorList>
            <person name="Yang X.-N."/>
        </authorList>
    </citation>
    <scope>NUCLEOTIDE SEQUENCE [LARGE SCALE GENOMIC DNA]</scope>
    <source>
        <strain evidence="16 17">CAU 1059</strain>
    </source>
</reference>
<dbReference type="PROSITE" id="PS51918">
    <property type="entry name" value="RADICAL_SAM"/>
    <property type="match status" value="1"/>
</dbReference>
<evidence type="ECO:0000256" key="8">
    <source>
        <dbReference type="ARBA" id="ARBA00022723"/>
    </source>
</evidence>
<evidence type="ECO:0000256" key="5">
    <source>
        <dbReference type="ARBA" id="ARBA00022485"/>
    </source>
</evidence>
<sequence length="447" mass="48492">MTHLDPRLTQRALGARAPRYTSYPPATEFGPMIGPDLMLDWLGDVAPGERISLYAHIPFCRRLCWFCACRTQASSGTAPLEPYIEGLEAEAALFAGALPDDVTVSHLHLGGGTPTFLPPELLTRLFASLESRFPRAPGAEISIEVDPTEIDAARLDALAAAGVTRASLGVQDFDPEVQAAIGRRQSFEETEAAARGLRARGIDAISLDLIYGLPHQSHASLTRTIDQALSLEPGRIALYGYAHVPWASKRQVMIRDEDLPSPRSRLDLSQEAAERIVAAGYERVGIDHFARPDDKLAIAARTSTLRRNFQGYTTDTATTLIGLGASSISRLPRGYAQNAPATAAWKARIEAGRLATIRGHADAGDDALRRAVIERLMCDFLVDPEMFSDPATVRGWCWTVAAAWEGAAALDARGALRIRPEARHLTRMIAAEFDAYAIHGSRHSAAI</sequence>
<evidence type="ECO:0000256" key="9">
    <source>
        <dbReference type="ARBA" id="ARBA00023002"/>
    </source>
</evidence>
<keyword evidence="11 14" id="KW-0411">Iron-sulfur</keyword>
<comment type="cofactor">
    <cofactor evidence="14">
        <name>[4Fe-4S] cluster</name>
        <dbReference type="ChEBI" id="CHEBI:49883"/>
    </cofactor>
    <text evidence="14">Binds 1 [4Fe-4S] cluster. The cluster is coordinated with 3 cysteines and an exchangeable S-adenosyl-L-methionine.</text>
</comment>
<comment type="similarity">
    <text evidence="3 14">Belongs to the anaerobic coproporphyrinogen-III oxidase family.</text>
</comment>
<proteinExistence type="inferred from homology"/>
<dbReference type="Proteomes" id="UP001607157">
    <property type="component" value="Unassembled WGS sequence"/>
</dbReference>
<dbReference type="NCBIfam" id="TIGR00538">
    <property type="entry name" value="hemN"/>
    <property type="match status" value="1"/>
</dbReference>
<evidence type="ECO:0000256" key="12">
    <source>
        <dbReference type="ARBA" id="ARBA00023244"/>
    </source>
</evidence>
<dbReference type="EC" id="1.3.98.3" evidence="14"/>
<keyword evidence="9 14" id="KW-0560">Oxidoreductase</keyword>
<evidence type="ECO:0000256" key="10">
    <source>
        <dbReference type="ARBA" id="ARBA00023004"/>
    </source>
</evidence>
<evidence type="ECO:0000256" key="1">
    <source>
        <dbReference type="ARBA" id="ARBA00004496"/>
    </source>
</evidence>
<evidence type="ECO:0000256" key="3">
    <source>
        <dbReference type="ARBA" id="ARBA00005493"/>
    </source>
</evidence>
<dbReference type="SUPFAM" id="SSF102114">
    <property type="entry name" value="Radical SAM enzymes"/>
    <property type="match status" value="1"/>
</dbReference>
<evidence type="ECO:0000256" key="4">
    <source>
        <dbReference type="ARBA" id="ARBA00011245"/>
    </source>
</evidence>
<dbReference type="RefSeq" id="WP_377167976.1">
    <property type="nucleotide sequence ID" value="NZ_JBHTJC010000001.1"/>
</dbReference>
<dbReference type="SFLD" id="SFLDS00029">
    <property type="entry name" value="Radical_SAM"/>
    <property type="match status" value="1"/>
</dbReference>
<dbReference type="PANTHER" id="PTHR13932:SF6">
    <property type="entry name" value="OXYGEN-INDEPENDENT COPROPORPHYRINOGEN III OXIDASE"/>
    <property type="match status" value="1"/>
</dbReference>
<dbReference type="SFLD" id="SFLDG01065">
    <property type="entry name" value="anaerobic_coproporphyrinogen-I"/>
    <property type="match status" value="1"/>
</dbReference>
<dbReference type="SMART" id="SM00729">
    <property type="entry name" value="Elp3"/>
    <property type="match status" value="1"/>
</dbReference>
<comment type="caution">
    <text evidence="16">The sequence shown here is derived from an EMBL/GenBank/DDBJ whole genome shotgun (WGS) entry which is preliminary data.</text>
</comment>
<keyword evidence="6 14" id="KW-0963">Cytoplasm</keyword>
<feature type="domain" description="Radical SAM core" evidence="15">
    <location>
        <begin position="45"/>
        <end position="282"/>
    </location>
</feature>
<evidence type="ECO:0000256" key="14">
    <source>
        <dbReference type="PIRNR" id="PIRNR000167"/>
    </source>
</evidence>
<dbReference type="InterPro" id="IPR004558">
    <property type="entry name" value="Coprogen_oxidase_HemN"/>
</dbReference>
<dbReference type="Pfam" id="PF04055">
    <property type="entry name" value="Radical_SAM"/>
    <property type="match status" value="1"/>
</dbReference>
<evidence type="ECO:0000256" key="13">
    <source>
        <dbReference type="ARBA" id="ARBA00048321"/>
    </source>
</evidence>
<keyword evidence="10 14" id="KW-0408">Iron</keyword>
<dbReference type="InterPro" id="IPR006638">
    <property type="entry name" value="Elp3/MiaA/NifB-like_rSAM"/>
</dbReference>